<reference evidence="9" key="1">
    <citation type="submission" date="2017-04" db="EMBL/GenBank/DDBJ databases">
        <title>Function of individual gut microbiota members based on whole genome sequencing of pure cultures obtained from chicken caecum.</title>
        <authorList>
            <person name="Medvecky M."/>
            <person name="Cejkova D."/>
            <person name="Polansky O."/>
            <person name="Karasova D."/>
            <person name="Kubasova T."/>
            <person name="Cizek A."/>
            <person name="Rychlik I."/>
        </authorList>
    </citation>
    <scope>NUCLEOTIDE SEQUENCE [LARGE SCALE GENOMIC DNA]</scope>
    <source>
        <strain evidence="9">An273</strain>
    </source>
</reference>
<dbReference type="OrthoDB" id="9798991at2"/>
<dbReference type="InterPro" id="IPR007373">
    <property type="entry name" value="Thiamin_PyroPKinase_B1-bd"/>
</dbReference>
<keyword evidence="1" id="KW-0808">Transferase</keyword>
<dbReference type="GO" id="GO:0005524">
    <property type="term" value="F:ATP binding"/>
    <property type="evidence" value="ECO:0007669"/>
    <property type="project" value="UniProtKB-KW"/>
</dbReference>
<dbReference type="GO" id="GO:0006772">
    <property type="term" value="P:thiamine metabolic process"/>
    <property type="evidence" value="ECO:0007669"/>
    <property type="project" value="UniProtKB-UniRule"/>
</dbReference>
<dbReference type="AlphaFoldDB" id="A0A1Y4DPK9"/>
<evidence type="ECO:0000313" key="8">
    <source>
        <dbReference type="EMBL" id="OUO57321.1"/>
    </source>
</evidence>
<dbReference type="GO" id="GO:0004788">
    <property type="term" value="F:thiamine diphosphokinase activity"/>
    <property type="evidence" value="ECO:0007669"/>
    <property type="project" value="UniProtKB-UniRule"/>
</dbReference>
<dbReference type="GO" id="GO:0030975">
    <property type="term" value="F:thiamine binding"/>
    <property type="evidence" value="ECO:0007669"/>
    <property type="project" value="InterPro"/>
</dbReference>
<dbReference type="EMBL" id="NFJD01000001">
    <property type="protein sequence ID" value="OUO57321.1"/>
    <property type="molecule type" value="Genomic_DNA"/>
</dbReference>
<proteinExistence type="predicted"/>
<keyword evidence="3 8" id="KW-0418">Kinase</keyword>
<dbReference type="CDD" id="cd07995">
    <property type="entry name" value="TPK"/>
    <property type="match status" value="1"/>
</dbReference>
<dbReference type="SUPFAM" id="SSF63999">
    <property type="entry name" value="Thiamin pyrophosphokinase, catalytic domain"/>
    <property type="match status" value="1"/>
</dbReference>
<dbReference type="InterPro" id="IPR036759">
    <property type="entry name" value="TPK_catalytic_sf"/>
</dbReference>
<dbReference type="Proteomes" id="UP000196368">
    <property type="component" value="Unassembled WGS sequence"/>
</dbReference>
<dbReference type="Pfam" id="PF04263">
    <property type="entry name" value="TPK_catalytic"/>
    <property type="match status" value="1"/>
</dbReference>
<evidence type="ECO:0000259" key="7">
    <source>
        <dbReference type="Pfam" id="PF04265"/>
    </source>
</evidence>
<dbReference type="Gene3D" id="3.40.50.10240">
    <property type="entry name" value="Thiamin pyrophosphokinase, catalytic domain"/>
    <property type="match status" value="1"/>
</dbReference>
<protein>
    <recommendedName>
        <fullName evidence="5">Thiamine diphosphokinase</fullName>
        <ecNumber evidence="5">2.7.6.2</ecNumber>
    </recommendedName>
</protein>
<evidence type="ECO:0000256" key="4">
    <source>
        <dbReference type="ARBA" id="ARBA00022840"/>
    </source>
</evidence>
<evidence type="ECO:0000256" key="3">
    <source>
        <dbReference type="ARBA" id="ARBA00022777"/>
    </source>
</evidence>
<dbReference type="PANTHER" id="PTHR41299">
    <property type="entry name" value="THIAMINE PYROPHOSPHOKINASE"/>
    <property type="match status" value="1"/>
</dbReference>
<feature type="domain" description="Thiamin pyrophosphokinase catalytic" evidence="6">
    <location>
        <begin position="21"/>
        <end position="120"/>
    </location>
</feature>
<evidence type="ECO:0000256" key="1">
    <source>
        <dbReference type="ARBA" id="ARBA00022679"/>
    </source>
</evidence>
<comment type="caution">
    <text evidence="8">The sequence shown here is derived from an EMBL/GenBank/DDBJ whole genome shotgun (WGS) entry which is preliminary data.</text>
</comment>
<keyword evidence="9" id="KW-1185">Reference proteome</keyword>
<sequence length="209" mass="22500">MPAFHALLIGNGQTDDSAFLKTLAAQAQLVAAADGGADRALQAGLTPDVIIGDLDSVSARAKHAVRPENLIFVNNQNNTDLEKALDWLCARGVSSCTLVGFMGGRWDFTLGNFLSVVPYAKKMALAFAGPGWKFYPVYKSRRFACRPGARVSLIPLRVCRGVSLKGLKYPLQNARLHLGGTGRTLSNQTTGKTFSVSMQSGFLFVYAED</sequence>
<dbReference type="SUPFAM" id="SSF63862">
    <property type="entry name" value="Thiamin pyrophosphokinase, substrate-binding domain"/>
    <property type="match status" value="1"/>
</dbReference>
<name>A0A1Y4DPK9_9BACT</name>
<gene>
    <name evidence="8" type="ORF">B5F75_00660</name>
</gene>
<evidence type="ECO:0000256" key="2">
    <source>
        <dbReference type="ARBA" id="ARBA00022741"/>
    </source>
</evidence>
<keyword evidence="2" id="KW-0547">Nucleotide-binding</keyword>
<evidence type="ECO:0000256" key="5">
    <source>
        <dbReference type="NCBIfam" id="TIGR01378"/>
    </source>
</evidence>
<dbReference type="InterPro" id="IPR006282">
    <property type="entry name" value="Thi_PPkinase"/>
</dbReference>
<dbReference type="Pfam" id="PF04265">
    <property type="entry name" value="TPK_B1_binding"/>
    <property type="match status" value="1"/>
</dbReference>
<dbReference type="PANTHER" id="PTHR41299:SF1">
    <property type="entry name" value="THIAMINE PYROPHOSPHOKINASE"/>
    <property type="match status" value="1"/>
</dbReference>
<dbReference type="EC" id="2.7.6.2" evidence="5"/>
<dbReference type="InterPro" id="IPR036371">
    <property type="entry name" value="TPK_B1-bd_sf"/>
</dbReference>
<accession>A0A1Y4DPK9</accession>
<evidence type="ECO:0000313" key="9">
    <source>
        <dbReference type="Proteomes" id="UP000196368"/>
    </source>
</evidence>
<feature type="domain" description="Thiamin pyrophosphokinase thiamin-binding" evidence="7">
    <location>
        <begin position="149"/>
        <end position="202"/>
    </location>
</feature>
<keyword evidence="4" id="KW-0067">ATP-binding</keyword>
<dbReference type="InterPro" id="IPR053149">
    <property type="entry name" value="TPK"/>
</dbReference>
<evidence type="ECO:0000259" key="6">
    <source>
        <dbReference type="Pfam" id="PF04263"/>
    </source>
</evidence>
<dbReference type="GO" id="GO:0009229">
    <property type="term" value="P:thiamine diphosphate biosynthetic process"/>
    <property type="evidence" value="ECO:0007669"/>
    <property type="project" value="InterPro"/>
</dbReference>
<dbReference type="GO" id="GO:0016301">
    <property type="term" value="F:kinase activity"/>
    <property type="evidence" value="ECO:0007669"/>
    <property type="project" value="UniProtKB-KW"/>
</dbReference>
<organism evidence="8 9">
    <name type="scientific">Candidatus Avelusimicrobium gallicola</name>
    <dbReference type="NCBI Taxonomy" id="2562704"/>
    <lineage>
        <taxon>Bacteria</taxon>
        <taxon>Pseudomonadati</taxon>
        <taxon>Elusimicrobiota</taxon>
        <taxon>Elusimicrobia</taxon>
        <taxon>Elusimicrobiales</taxon>
        <taxon>Elusimicrobiaceae</taxon>
        <taxon>Candidatus Avelusimicrobium</taxon>
    </lineage>
</organism>
<dbReference type="NCBIfam" id="TIGR01378">
    <property type="entry name" value="thi_PPkinase"/>
    <property type="match status" value="1"/>
</dbReference>
<dbReference type="InterPro" id="IPR007371">
    <property type="entry name" value="TPK_catalytic"/>
</dbReference>
<dbReference type="RefSeq" id="WP_087286410.1">
    <property type="nucleotide sequence ID" value="NZ_NFJD01000001.1"/>
</dbReference>